<evidence type="ECO:0000313" key="2">
    <source>
        <dbReference type="EMBL" id="SNZ13705.1"/>
    </source>
</evidence>
<sequence>MRRVLLALLLLLLGLEGGTVLIHEHKDGKLHLDCSVCVLKSSQQIEENPKIEPKKLSFLSFHIETQNPQAKPISKAYTHKHPRAPPV</sequence>
<feature type="compositionally biased region" description="Basic residues" evidence="1">
    <location>
        <begin position="77"/>
        <end position="87"/>
    </location>
</feature>
<organism evidence="2 3">
    <name type="scientific">Hydrogenobacter hydrogenophilus</name>
    <dbReference type="NCBI Taxonomy" id="35835"/>
    <lineage>
        <taxon>Bacteria</taxon>
        <taxon>Pseudomonadati</taxon>
        <taxon>Aquificota</taxon>
        <taxon>Aquificia</taxon>
        <taxon>Aquificales</taxon>
        <taxon>Aquificaceae</taxon>
        <taxon>Hydrogenobacter</taxon>
    </lineage>
</organism>
<dbReference type="Proteomes" id="UP000218627">
    <property type="component" value="Unassembled WGS sequence"/>
</dbReference>
<dbReference type="RefSeq" id="WP_096601560.1">
    <property type="nucleotide sequence ID" value="NZ_OBEN01000003.1"/>
</dbReference>
<evidence type="ECO:0000313" key="3">
    <source>
        <dbReference type="Proteomes" id="UP000218627"/>
    </source>
</evidence>
<accession>A0A285NW64</accession>
<gene>
    <name evidence="2" type="ORF">SAMN06265353_0861</name>
</gene>
<protein>
    <submittedName>
        <fullName evidence="2">Uncharacterized protein</fullName>
    </submittedName>
</protein>
<dbReference type="OrthoDB" id="15650at2"/>
<evidence type="ECO:0000256" key="1">
    <source>
        <dbReference type="SAM" id="MobiDB-lite"/>
    </source>
</evidence>
<reference evidence="3" key="1">
    <citation type="submission" date="2017-09" db="EMBL/GenBank/DDBJ databases">
        <authorList>
            <person name="Varghese N."/>
            <person name="Submissions S."/>
        </authorList>
    </citation>
    <scope>NUCLEOTIDE SEQUENCE [LARGE SCALE GENOMIC DNA]</scope>
    <source>
        <strain evidence="3">DSM 2913</strain>
    </source>
</reference>
<proteinExistence type="predicted"/>
<dbReference type="AlphaFoldDB" id="A0A285NW64"/>
<name>A0A285NW64_9AQUI</name>
<dbReference type="EMBL" id="OBEN01000003">
    <property type="protein sequence ID" value="SNZ13705.1"/>
    <property type="molecule type" value="Genomic_DNA"/>
</dbReference>
<feature type="region of interest" description="Disordered" evidence="1">
    <location>
        <begin position="68"/>
        <end position="87"/>
    </location>
</feature>
<keyword evidence="3" id="KW-1185">Reference proteome</keyword>